<keyword evidence="2" id="KW-1185">Reference proteome</keyword>
<organism evidence="1 2">
    <name type="scientific">Trichothecium roseum</name>
    <dbReference type="NCBI Taxonomy" id="47278"/>
    <lineage>
        <taxon>Eukaryota</taxon>
        <taxon>Fungi</taxon>
        <taxon>Dikarya</taxon>
        <taxon>Ascomycota</taxon>
        <taxon>Pezizomycotina</taxon>
        <taxon>Sordariomycetes</taxon>
        <taxon>Hypocreomycetidae</taxon>
        <taxon>Hypocreales</taxon>
        <taxon>Hypocreales incertae sedis</taxon>
        <taxon>Trichothecium</taxon>
    </lineage>
</organism>
<protein>
    <submittedName>
        <fullName evidence="1">Uncharacterized protein</fullName>
    </submittedName>
</protein>
<reference evidence="1" key="1">
    <citation type="submission" date="2022-10" db="EMBL/GenBank/DDBJ databases">
        <title>Complete Genome of Trichothecium roseum strain YXFP-22015, a Plant Pathogen Isolated from Citrus.</title>
        <authorList>
            <person name="Wang Y."/>
            <person name="Zhu L."/>
        </authorList>
    </citation>
    <scope>NUCLEOTIDE SEQUENCE</scope>
    <source>
        <strain evidence="1">YXFP-22015</strain>
    </source>
</reference>
<dbReference type="Proteomes" id="UP001163324">
    <property type="component" value="Chromosome 1"/>
</dbReference>
<evidence type="ECO:0000313" key="2">
    <source>
        <dbReference type="Proteomes" id="UP001163324"/>
    </source>
</evidence>
<evidence type="ECO:0000313" key="1">
    <source>
        <dbReference type="EMBL" id="KAI9905088.1"/>
    </source>
</evidence>
<accession>A0ACC0VH40</accession>
<proteinExistence type="predicted"/>
<dbReference type="EMBL" id="CM047940">
    <property type="protein sequence ID" value="KAI9905088.1"/>
    <property type="molecule type" value="Genomic_DNA"/>
</dbReference>
<sequence>MESQQSPDTAKGVQAKAEREQLLARIDAFAGARWLRVFWCDYSAGIKCRLIPLSLVKARLRRGEPVTVAIIKASLGGLLPNDRMVPGVSAVGGYLLVPDWSSLRAGPTRGQITCVGEFREKDGSAVAACPRTALRSVLGRAEEEHGLEFILGFEIEFTVMEMDPAGSGQYVAVRNHGHQWSTARNLADWGRPGAFASVLDDLADDLAAADIGVEQLHVESAPGQYEVVLSAAPALRACDNYLVARQIVEAAAARSGFRVTMHPKLYPDAPGNAAHVHMSISSPFGDDANLYEPFYAGVLTHLRAVTAFTYASPVSYERAADSSWAGGRWVAWGSENRETPLRKCQGGHWEFRLLDGMANPYLALAAVLGAGADGVGRGTGLSAWGECLGDPAAMSEGERREFGIVERLPGSLSEALDALRTSERFGEVIGRAVVDRQVALKKAEIELLQSMEEAERRQWIIARF</sequence>
<gene>
    <name evidence="1" type="ORF">N3K66_001617</name>
</gene>
<comment type="caution">
    <text evidence="1">The sequence shown here is derived from an EMBL/GenBank/DDBJ whole genome shotgun (WGS) entry which is preliminary data.</text>
</comment>
<name>A0ACC0VH40_9HYPO</name>